<accession>D6U5F2</accession>
<dbReference type="OrthoDB" id="163284at2"/>
<gene>
    <name evidence="1" type="ORF">Krac_2477</name>
</gene>
<dbReference type="RefSeq" id="WP_007919277.1">
    <property type="nucleotide sequence ID" value="NZ_ADVG01000004.1"/>
</dbReference>
<protein>
    <submittedName>
        <fullName evidence="1">Uncharacterized protein</fullName>
    </submittedName>
</protein>
<evidence type="ECO:0000313" key="1">
    <source>
        <dbReference type="EMBL" id="EFH81732.1"/>
    </source>
</evidence>
<evidence type="ECO:0000313" key="2">
    <source>
        <dbReference type="Proteomes" id="UP000004508"/>
    </source>
</evidence>
<dbReference type="InParanoid" id="D6U5F2"/>
<organism evidence="1 2">
    <name type="scientific">Ktedonobacter racemifer DSM 44963</name>
    <dbReference type="NCBI Taxonomy" id="485913"/>
    <lineage>
        <taxon>Bacteria</taxon>
        <taxon>Bacillati</taxon>
        <taxon>Chloroflexota</taxon>
        <taxon>Ktedonobacteria</taxon>
        <taxon>Ktedonobacterales</taxon>
        <taxon>Ktedonobacteraceae</taxon>
        <taxon>Ktedonobacter</taxon>
    </lineage>
</organism>
<keyword evidence="2" id="KW-1185">Reference proteome</keyword>
<proteinExistence type="predicted"/>
<name>D6U5F2_KTERA</name>
<comment type="caution">
    <text evidence="1">The sequence shown here is derived from an EMBL/GenBank/DDBJ whole genome shotgun (WGS) entry which is preliminary data.</text>
</comment>
<dbReference type="EMBL" id="ADVG01000004">
    <property type="protein sequence ID" value="EFH81732.1"/>
    <property type="molecule type" value="Genomic_DNA"/>
</dbReference>
<dbReference type="STRING" id="485913.Krac_2477"/>
<reference evidence="1 2" key="1">
    <citation type="journal article" date="2011" name="Stand. Genomic Sci.">
        <title>Non-contiguous finished genome sequence and contextual data of the filamentous soil bacterium Ktedonobacter racemifer type strain (SOSP1-21).</title>
        <authorList>
            <person name="Chang Y.J."/>
            <person name="Land M."/>
            <person name="Hauser L."/>
            <person name="Chertkov O."/>
            <person name="Del Rio T.G."/>
            <person name="Nolan M."/>
            <person name="Copeland A."/>
            <person name="Tice H."/>
            <person name="Cheng J.F."/>
            <person name="Lucas S."/>
            <person name="Han C."/>
            <person name="Goodwin L."/>
            <person name="Pitluck S."/>
            <person name="Ivanova N."/>
            <person name="Ovchinikova G."/>
            <person name="Pati A."/>
            <person name="Chen A."/>
            <person name="Palaniappan K."/>
            <person name="Mavromatis K."/>
            <person name="Liolios K."/>
            <person name="Brettin T."/>
            <person name="Fiebig A."/>
            <person name="Rohde M."/>
            <person name="Abt B."/>
            <person name="Goker M."/>
            <person name="Detter J.C."/>
            <person name="Woyke T."/>
            <person name="Bristow J."/>
            <person name="Eisen J.A."/>
            <person name="Markowitz V."/>
            <person name="Hugenholtz P."/>
            <person name="Kyrpides N.C."/>
            <person name="Klenk H.P."/>
            <person name="Lapidus A."/>
        </authorList>
    </citation>
    <scope>NUCLEOTIDE SEQUENCE [LARGE SCALE GENOMIC DNA]</scope>
    <source>
        <strain evidence="2">DSM 44963</strain>
    </source>
</reference>
<sequence>MHERKKKPTLEQIRTLFPFDVPDLARAAGVETGIVYQALLLRPIHSRDAEKILHGLSNRTKLTLTLENIDIVLWEEYLTLWLLRASASAQQQEGGEREGTNAYHFVYARDELEAQFRAQTWLAQHPHLPHHTFTPCPNGFQIGPLRVPGICPDELVCTETLPYPF</sequence>
<dbReference type="Proteomes" id="UP000004508">
    <property type="component" value="Unassembled WGS sequence"/>
</dbReference>
<dbReference type="AlphaFoldDB" id="D6U5F2"/>